<dbReference type="Pfam" id="PF21933">
    <property type="entry name" value="MCM5_C"/>
    <property type="match status" value="1"/>
</dbReference>
<gene>
    <name evidence="10" type="ORF">QTG54_004406</name>
</gene>
<dbReference type="Pfam" id="PF17207">
    <property type="entry name" value="MCM_OB"/>
    <property type="match status" value="1"/>
</dbReference>
<evidence type="ECO:0000256" key="2">
    <source>
        <dbReference type="ARBA" id="ARBA00012551"/>
    </source>
</evidence>
<dbReference type="PRINTS" id="PR01657">
    <property type="entry name" value="MCMFAMILY"/>
</dbReference>
<dbReference type="Pfam" id="PF00493">
    <property type="entry name" value="MCM"/>
    <property type="match status" value="1"/>
</dbReference>
<dbReference type="InterPro" id="IPR027417">
    <property type="entry name" value="P-loop_NTPase"/>
</dbReference>
<dbReference type="Proteomes" id="UP001224775">
    <property type="component" value="Unassembled WGS sequence"/>
</dbReference>
<dbReference type="GO" id="GO:0000727">
    <property type="term" value="P:double-strand break repair via break-induced replication"/>
    <property type="evidence" value="ECO:0007669"/>
    <property type="project" value="TreeGrafter"/>
</dbReference>
<keyword evidence="5 7" id="KW-0238">DNA-binding</keyword>
<dbReference type="SUPFAM" id="SSF52540">
    <property type="entry name" value="P-loop containing nucleoside triphosphate hydrolases"/>
    <property type="match status" value="1"/>
</dbReference>
<dbReference type="EC" id="3.6.4.12" evidence="2"/>
<evidence type="ECO:0000256" key="1">
    <source>
        <dbReference type="ARBA" id="ARBA00008010"/>
    </source>
</evidence>
<evidence type="ECO:0000259" key="9">
    <source>
        <dbReference type="PROSITE" id="PS50051"/>
    </source>
</evidence>
<dbReference type="GO" id="GO:0003697">
    <property type="term" value="F:single-stranded DNA binding"/>
    <property type="evidence" value="ECO:0007669"/>
    <property type="project" value="TreeGrafter"/>
</dbReference>
<dbReference type="PANTHER" id="PTHR11630">
    <property type="entry name" value="DNA REPLICATION LICENSING FACTOR MCM FAMILY MEMBER"/>
    <property type="match status" value="1"/>
</dbReference>
<dbReference type="GO" id="GO:0043138">
    <property type="term" value="F:3'-5' DNA helicase activity"/>
    <property type="evidence" value="ECO:0007669"/>
    <property type="project" value="TreeGrafter"/>
</dbReference>
<dbReference type="PROSITE" id="PS00847">
    <property type="entry name" value="MCM_1"/>
    <property type="match status" value="1"/>
</dbReference>
<dbReference type="GO" id="GO:0016787">
    <property type="term" value="F:hydrolase activity"/>
    <property type="evidence" value="ECO:0007669"/>
    <property type="project" value="UniProtKB-KW"/>
</dbReference>
<feature type="region of interest" description="Disordered" evidence="8">
    <location>
        <begin position="380"/>
        <end position="408"/>
    </location>
</feature>
<feature type="region of interest" description="Disordered" evidence="8">
    <location>
        <begin position="445"/>
        <end position="480"/>
    </location>
</feature>
<comment type="similarity">
    <text evidence="1 7">Belongs to the MCM family.</text>
</comment>
<dbReference type="InterPro" id="IPR033762">
    <property type="entry name" value="MCM_OB"/>
</dbReference>
<evidence type="ECO:0000256" key="5">
    <source>
        <dbReference type="ARBA" id="ARBA00023125"/>
    </source>
</evidence>
<dbReference type="GO" id="GO:0005524">
    <property type="term" value="F:ATP binding"/>
    <property type="evidence" value="ECO:0007669"/>
    <property type="project" value="UniProtKB-KW"/>
</dbReference>
<feature type="compositionally biased region" description="Gly residues" evidence="8">
    <location>
        <begin position="461"/>
        <end position="480"/>
    </location>
</feature>
<evidence type="ECO:0000313" key="10">
    <source>
        <dbReference type="EMBL" id="KAK1745115.1"/>
    </source>
</evidence>
<organism evidence="10 11">
    <name type="scientific">Skeletonema marinoi</name>
    <dbReference type="NCBI Taxonomy" id="267567"/>
    <lineage>
        <taxon>Eukaryota</taxon>
        <taxon>Sar</taxon>
        <taxon>Stramenopiles</taxon>
        <taxon>Ochrophyta</taxon>
        <taxon>Bacillariophyta</taxon>
        <taxon>Coscinodiscophyceae</taxon>
        <taxon>Thalassiosirophycidae</taxon>
        <taxon>Thalassiosirales</taxon>
        <taxon>Skeletonemataceae</taxon>
        <taxon>Skeletonema</taxon>
        <taxon>Skeletonema marinoi-dohrnii complex</taxon>
    </lineage>
</organism>
<sequence>MDQILARRCMEQIAYSRDLAQAFVAAMQFRGDRTNGPALIQLGSKDTNSMKDIERKMSGYLPTPTKTSEPDQLAEKTSEVSTACEIFIYWVAELNEKPATSKGKKDFCNIAFISSTSALTKQSKDSQWTIITINGDESTVTEAELSLAKLSPTMLFGDKVSHAFYADHRKLKASTDDAMTAIQSMNMDSVKEKTRRICTCSFVMSNLGVKMTKQIQKQIQFYQHASHLVRNSLLRSTNYAKYVIDNNFPFEYIRSNWLLHDLKSDEGHQLRCEIYEEHVTWGNQNMEDFSVAFVLAKRSAMMQLGKMLETPDSRGDWYPLLVPKKTKDKEDVIEGPEYLKYLDPSRKSVAKNHKGSEIYISFLSHELDHRDKKIYYSHQNLHQQQDGDGRAEQQQGASRLEDEEERAVDSDALRRHFREFLRNYRQGANRYIYRDRLLRMHRRHHSANDTAAGEDGEADGAAGGDAGVDGGTGGTGSGGLGAGWNPNQSYIHIDLAHVGEYDAALLGQLLNRPGEALPVMEMAAADALKTFLYAVHRGEDGASATAASNVNLTPKQMFGGNSIQILLRGNLTPTPLRSIQSHHMNTLMKCPGIIVSCARVRPRAMALRIRCSKCMDVRTVFGNSSVSGTGSRGGTTVGLGSSSPFAGFSLPTRCLGDNPQECGPQPYSVLPDDCIFVDQQTMKLQEAPEMVPTGEMPRSVLVAVERGLVDKAAPGTRVTVVAIASLFNSGGGGGGGAGAKRPNDGGGVRTTYLRVVGMEKESSTADSARFSPAEEEAFRQLSRRPDVYNILYRSIAPSISGSYTHDIKKAILCLLFSGTRKRLPDGMRLRGDINVLLLGDPSMAKSQFLKYATQVAPVGVYTSGKGSSAAGLTASVVRDARGEFYLEGGAMVLADGGIVAIDEFDKMRPADRVAIHEAMEQQTISVAKAGITTVLNSRSSVLAAANPVFGRYDELKSASENIDLMSTILSRFDLIFLVRDVRDEDRDRMICRHVMGVHIGNSRGAESGGGGFGGMGGTGVGDGNGEDDLMAAGMLGSDNIQQAANSTTGGNSYSAAAIAENAMRVATTGQGELDIPTMKKYIQYCKAKCKPCLSDEAGDILASSYVKIRDDVRKRVMEAGGQEQATIPITVRQLEALVRVSESLAKMRLDSRVQSEDIAEALRLFKVSTMTASSTDSTSSERVGVTGSTAGLMSAAMPSQEELMRAETFLRSRLAIGAVLNKQRVVEEASAQGYNAMVVARALSIMVSRGERNDIQSCDSHD</sequence>
<dbReference type="AlphaFoldDB" id="A0AAD8YHB8"/>
<protein>
    <recommendedName>
        <fullName evidence="2">DNA helicase</fullName>
        <ecNumber evidence="2">3.6.4.12</ecNumber>
    </recommendedName>
</protein>
<name>A0AAD8YHB8_9STRA</name>
<evidence type="ECO:0000256" key="8">
    <source>
        <dbReference type="SAM" id="MobiDB-lite"/>
    </source>
</evidence>
<keyword evidence="10" id="KW-0378">Hydrolase</keyword>
<dbReference type="Gene3D" id="2.40.50.140">
    <property type="entry name" value="Nucleic acid-binding proteins"/>
    <property type="match status" value="1"/>
</dbReference>
<dbReference type="SUPFAM" id="SSF50249">
    <property type="entry name" value="Nucleic acid-binding proteins"/>
    <property type="match status" value="1"/>
</dbReference>
<comment type="caution">
    <text evidence="10">The sequence shown here is derived from an EMBL/GenBank/DDBJ whole genome shotgun (WGS) entry which is preliminary data.</text>
</comment>
<keyword evidence="4 7" id="KW-0067">ATP-binding</keyword>
<dbReference type="PRINTS" id="PR01661">
    <property type="entry name" value="MCMPROTEIN5"/>
</dbReference>
<dbReference type="GO" id="GO:0042555">
    <property type="term" value="C:MCM complex"/>
    <property type="evidence" value="ECO:0007669"/>
    <property type="project" value="InterPro"/>
</dbReference>
<dbReference type="Gene3D" id="2.20.28.10">
    <property type="match status" value="1"/>
</dbReference>
<evidence type="ECO:0000256" key="4">
    <source>
        <dbReference type="ARBA" id="ARBA00022840"/>
    </source>
</evidence>
<feature type="domain" description="MCM C-terminal AAA(+) ATPase" evidence="9">
    <location>
        <begin position="787"/>
        <end position="994"/>
    </location>
</feature>
<dbReference type="EMBL" id="JATAAI010000006">
    <property type="protein sequence ID" value="KAK1745115.1"/>
    <property type="molecule type" value="Genomic_DNA"/>
</dbReference>
<dbReference type="InterPro" id="IPR054125">
    <property type="entry name" value="MCM5_C"/>
</dbReference>
<dbReference type="PANTHER" id="PTHR11630:SF42">
    <property type="entry name" value="DNA REPLICATION LICENSING FACTOR MCM5"/>
    <property type="match status" value="1"/>
</dbReference>
<keyword evidence="3 7" id="KW-0547">Nucleotide-binding</keyword>
<dbReference type="GO" id="GO:0017116">
    <property type="term" value="F:single-stranded DNA helicase activity"/>
    <property type="evidence" value="ECO:0007669"/>
    <property type="project" value="TreeGrafter"/>
</dbReference>
<keyword evidence="11" id="KW-1185">Reference proteome</keyword>
<dbReference type="SMART" id="SM00350">
    <property type="entry name" value="MCM"/>
    <property type="match status" value="1"/>
</dbReference>
<dbReference type="InterPro" id="IPR008048">
    <property type="entry name" value="MCM5"/>
</dbReference>
<dbReference type="Pfam" id="PF17855">
    <property type="entry name" value="MCM_lid"/>
    <property type="match status" value="1"/>
</dbReference>
<evidence type="ECO:0000256" key="3">
    <source>
        <dbReference type="ARBA" id="ARBA00022741"/>
    </source>
</evidence>
<dbReference type="InterPro" id="IPR001208">
    <property type="entry name" value="MCM_dom"/>
</dbReference>
<keyword evidence="6" id="KW-0131">Cell cycle</keyword>
<reference evidence="10" key="1">
    <citation type="submission" date="2023-06" db="EMBL/GenBank/DDBJ databases">
        <title>Survivors Of The Sea: Transcriptome response of Skeletonema marinoi to long-term dormancy.</title>
        <authorList>
            <person name="Pinder M.I.M."/>
            <person name="Kourtchenko O."/>
            <person name="Robertson E.K."/>
            <person name="Larsson T."/>
            <person name="Maumus F."/>
            <person name="Osuna-Cruz C.M."/>
            <person name="Vancaester E."/>
            <person name="Stenow R."/>
            <person name="Vandepoele K."/>
            <person name="Ploug H."/>
            <person name="Bruchert V."/>
            <person name="Godhe A."/>
            <person name="Topel M."/>
        </authorList>
    </citation>
    <scope>NUCLEOTIDE SEQUENCE</scope>
    <source>
        <strain evidence="10">R05AC</strain>
    </source>
</reference>
<dbReference type="InterPro" id="IPR018525">
    <property type="entry name" value="MCM_CS"/>
</dbReference>
<dbReference type="InterPro" id="IPR012340">
    <property type="entry name" value="NA-bd_OB-fold"/>
</dbReference>
<evidence type="ECO:0000313" key="11">
    <source>
        <dbReference type="Proteomes" id="UP001224775"/>
    </source>
</evidence>
<evidence type="ECO:0000256" key="7">
    <source>
        <dbReference type="RuleBase" id="RU004070"/>
    </source>
</evidence>
<proteinExistence type="inferred from homology"/>
<dbReference type="GO" id="GO:0005634">
    <property type="term" value="C:nucleus"/>
    <property type="evidence" value="ECO:0007669"/>
    <property type="project" value="InterPro"/>
</dbReference>
<accession>A0AAD8YHB8</accession>
<dbReference type="InterPro" id="IPR041562">
    <property type="entry name" value="MCM_lid"/>
</dbReference>
<dbReference type="Gene3D" id="3.40.50.300">
    <property type="entry name" value="P-loop containing nucleotide triphosphate hydrolases"/>
    <property type="match status" value="1"/>
</dbReference>
<evidence type="ECO:0000256" key="6">
    <source>
        <dbReference type="ARBA" id="ARBA00023306"/>
    </source>
</evidence>
<dbReference type="PROSITE" id="PS50051">
    <property type="entry name" value="MCM_2"/>
    <property type="match status" value="1"/>
</dbReference>
<dbReference type="GO" id="GO:0003688">
    <property type="term" value="F:DNA replication origin binding"/>
    <property type="evidence" value="ECO:0007669"/>
    <property type="project" value="InterPro"/>
</dbReference>
<dbReference type="InterPro" id="IPR031327">
    <property type="entry name" value="MCM"/>
</dbReference>
<dbReference type="GO" id="GO:0006270">
    <property type="term" value="P:DNA replication initiation"/>
    <property type="evidence" value="ECO:0007669"/>
    <property type="project" value="InterPro"/>
</dbReference>